<dbReference type="OrthoDB" id="401231at2"/>
<dbReference type="Gene3D" id="1.10.1200.120">
    <property type="entry name" value="Large-conductance mechanosensitive channel, MscL, domain 1"/>
    <property type="match status" value="1"/>
</dbReference>
<dbReference type="AlphaFoldDB" id="A0A449A1X9"/>
<evidence type="ECO:0000256" key="1">
    <source>
        <dbReference type="SAM" id="Phobius"/>
    </source>
</evidence>
<keyword evidence="1" id="KW-0472">Membrane</keyword>
<dbReference type="RefSeq" id="WP_129619966.1">
    <property type="nucleotide sequence ID" value="NZ_LR214950.1"/>
</dbReference>
<dbReference type="InterPro" id="IPR037673">
    <property type="entry name" value="MSC/AndL"/>
</dbReference>
<dbReference type="Pfam" id="PF01741">
    <property type="entry name" value="MscL"/>
    <property type="match status" value="1"/>
</dbReference>
<evidence type="ECO:0000313" key="3">
    <source>
        <dbReference type="Proteomes" id="UP000290568"/>
    </source>
</evidence>
<evidence type="ECO:0000313" key="2">
    <source>
        <dbReference type="EMBL" id="VEU58270.1"/>
    </source>
</evidence>
<dbReference type="EMBL" id="LR214950">
    <property type="protein sequence ID" value="VEU58270.1"/>
    <property type="molecule type" value="Genomic_DNA"/>
</dbReference>
<accession>A0A449A1X9</accession>
<sequence>MRKNNLLTTSAKDAAKVLKKGNVFMLAIGLLLGTVFNAVVASFANDILMNAIKTHFMPNATLDTWEVSGMLLGKFLGTLIQFAIVTIFLFVVLVGYFMISNAYKAHKAKNQPVVEPAPAVPTTEQLILEELKNLNKNLENK</sequence>
<proteinExistence type="predicted"/>
<dbReference type="InterPro" id="IPR036019">
    <property type="entry name" value="MscL_channel"/>
</dbReference>
<gene>
    <name evidence="2" type="primary">mscL</name>
    <name evidence="2" type="ORF">NCTC10183_00025</name>
</gene>
<feature type="transmembrane region" description="Helical" evidence="1">
    <location>
        <begin position="75"/>
        <end position="99"/>
    </location>
</feature>
<feature type="transmembrane region" description="Helical" evidence="1">
    <location>
        <begin position="21"/>
        <end position="44"/>
    </location>
</feature>
<keyword evidence="1" id="KW-0812">Transmembrane</keyword>
<keyword evidence="1" id="KW-1133">Transmembrane helix</keyword>
<reference evidence="2 3" key="1">
    <citation type="submission" date="2019-01" db="EMBL/GenBank/DDBJ databases">
        <authorList>
            <consortium name="Pathogen Informatics"/>
        </authorList>
    </citation>
    <scope>NUCLEOTIDE SEQUENCE [LARGE SCALE GENOMIC DNA]</scope>
    <source>
        <strain evidence="2 3">NCTC10183</strain>
    </source>
</reference>
<protein>
    <submittedName>
        <fullName evidence="2">Large conductance mechanosensitive channel protein</fullName>
    </submittedName>
</protein>
<dbReference type="SUPFAM" id="SSF81330">
    <property type="entry name" value="Gated mechanosensitive channel"/>
    <property type="match status" value="1"/>
</dbReference>
<name>A0A449A1X9_9BACT</name>
<dbReference type="Proteomes" id="UP000290568">
    <property type="component" value="Chromosome"/>
</dbReference>
<organism evidence="2 3">
    <name type="scientific">Mycoplasmopsis gallinacea</name>
    <dbReference type="NCBI Taxonomy" id="29556"/>
    <lineage>
        <taxon>Bacteria</taxon>
        <taxon>Bacillati</taxon>
        <taxon>Mycoplasmatota</taxon>
        <taxon>Mycoplasmoidales</taxon>
        <taxon>Metamycoplasmataceae</taxon>
        <taxon>Mycoplasmopsis</taxon>
    </lineage>
</organism>
<keyword evidence="3" id="KW-1185">Reference proteome</keyword>
<dbReference type="STRING" id="29556.VO56_00345"/>